<proteinExistence type="predicted"/>
<comment type="caution">
    <text evidence="1">The sequence shown here is derived from an EMBL/GenBank/DDBJ whole genome shotgun (WGS) entry which is preliminary data.</text>
</comment>
<organism evidence="1 2">
    <name type="scientific">Mucilaginibacter yixingensis</name>
    <dbReference type="NCBI Taxonomy" id="1295612"/>
    <lineage>
        <taxon>Bacteria</taxon>
        <taxon>Pseudomonadati</taxon>
        <taxon>Bacteroidota</taxon>
        <taxon>Sphingobacteriia</taxon>
        <taxon>Sphingobacteriales</taxon>
        <taxon>Sphingobacteriaceae</taxon>
        <taxon>Mucilaginibacter</taxon>
    </lineage>
</organism>
<dbReference type="EMBL" id="QAOQ01000001">
    <property type="protein sequence ID" value="PTR00892.1"/>
    <property type="molecule type" value="Genomic_DNA"/>
</dbReference>
<dbReference type="AlphaFoldDB" id="A0A2T5JEM0"/>
<evidence type="ECO:0000313" key="1">
    <source>
        <dbReference type="EMBL" id="PTR00892.1"/>
    </source>
</evidence>
<accession>A0A2T5JEM0</accession>
<sequence>MPINKDEILNSYKWIKVPRYVDDESLTWEERYKRLDEHHVRETTFLVEKIRELAKLLPDTPQENI</sequence>
<dbReference type="OrthoDB" id="1495514at2"/>
<dbReference type="Proteomes" id="UP000244168">
    <property type="component" value="Unassembled WGS sequence"/>
</dbReference>
<dbReference type="RefSeq" id="WP_107826330.1">
    <property type="nucleotide sequence ID" value="NZ_CP160205.1"/>
</dbReference>
<keyword evidence="2" id="KW-1185">Reference proteome</keyword>
<reference evidence="1 2" key="1">
    <citation type="submission" date="2018-04" db="EMBL/GenBank/DDBJ databases">
        <title>Genomic Encyclopedia of Archaeal and Bacterial Type Strains, Phase II (KMG-II): from individual species to whole genera.</title>
        <authorList>
            <person name="Goeker M."/>
        </authorList>
    </citation>
    <scope>NUCLEOTIDE SEQUENCE [LARGE SCALE GENOMIC DNA]</scope>
    <source>
        <strain evidence="1 2">DSM 26809</strain>
    </source>
</reference>
<evidence type="ECO:0000313" key="2">
    <source>
        <dbReference type="Proteomes" id="UP000244168"/>
    </source>
</evidence>
<gene>
    <name evidence="1" type="ORF">C8P68_101121</name>
</gene>
<protein>
    <submittedName>
        <fullName evidence="1">Uncharacterized protein</fullName>
    </submittedName>
</protein>
<name>A0A2T5JEM0_9SPHI</name>